<evidence type="ECO:0000313" key="5">
    <source>
        <dbReference type="Proteomes" id="UP000189970"/>
    </source>
</evidence>
<dbReference type="Pfam" id="PF16308">
    <property type="entry name" value="DUF4950"/>
    <property type="match status" value="1"/>
</dbReference>
<feature type="domain" description="DUF4950" evidence="3">
    <location>
        <begin position="39"/>
        <end position="118"/>
    </location>
</feature>
<keyword evidence="5" id="KW-1185">Reference proteome</keyword>
<feature type="transmembrane region" description="Helical" evidence="2">
    <location>
        <begin position="7"/>
        <end position="25"/>
    </location>
</feature>
<dbReference type="EMBL" id="MVAB01000001">
    <property type="protein sequence ID" value="OPF88801.1"/>
    <property type="molecule type" value="Genomic_DNA"/>
</dbReference>
<evidence type="ECO:0000313" key="4">
    <source>
        <dbReference type="EMBL" id="OPF88801.1"/>
    </source>
</evidence>
<name>A0A1V4DK03_9ENTE</name>
<feature type="compositionally biased region" description="Polar residues" evidence="1">
    <location>
        <begin position="54"/>
        <end position="64"/>
    </location>
</feature>
<dbReference type="Proteomes" id="UP000189970">
    <property type="component" value="Unassembled WGS sequence"/>
</dbReference>
<comment type="caution">
    <text evidence="4">The sequence shown here is derived from an EMBL/GenBank/DDBJ whole genome shotgun (WGS) entry which is preliminary data.</text>
</comment>
<keyword evidence="2" id="KW-0812">Transmembrane</keyword>
<dbReference type="RefSeq" id="WP_079348399.1">
    <property type="nucleotide sequence ID" value="NZ_MVAB01000001.1"/>
</dbReference>
<organism evidence="4 5">
    <name type="scientific">Vagococcus martis</name>
    <dbReference type="NCBI Taxonomy" id="1768210"/>
    <lineage>
        <taxon>Bacteria</taxon>
        <taxon>Bacillati</taxon>
        <taxon>Bacillota</taxon>
        <taxon>Bacilli</taxon>
        <taxon>Lactobacillales</taxon>
        <taxon>Enterococcaceae</taxon>
        <taxon>Vagococcus</taxon>
    </lineage>
</organism>
<keyword evidence="2" id="KW-0472">Membrane</keyword>
<feature type="region of interest" description="Disordered" evidence="1">
    <location>
        <begin position="30"/>
        <end position="78"/>
    </location>
</feature>
<reference evidence="4 5" key="1">
    <citation type="submission" date="2017-02" db="EMBL/GenBank/DDBJ databases">
        <title>Vagococcus cremeus sp. nov., isolated from the small intestine of a marten, Martes flavigula.</title>
        <authorList>
            <person name="Tak E.J."/>
            <person name="Bae J.-W."/>
        </authorList>
    </citation>
    <scope>NUCLEOTIDE SEQUENCE [LARGE SCALE GENOMIC DNA]</scope>
    <source>
        <strain evidence="4 5">D7T301</strain>
    </source>
</reference>
<evidence type="ECO:0000259" key="3">
    <source>
        <dbReference type="Pfam" id="PF16308"/>
    </source>
</evidence>
<accession>A0A1V4DK03</accession>
<evidence type="ECO:0000256" key="2">
    <source>
        <dbReference type="SAM" id="Phobius"/>
    </source>
</evidence>
<proteinExistence type="predicted"/>
<dbReference type="AlphaFoldDB" id="A0A1V4DK03"/>
<protein>
    <recommendedName>
        <fullName evidence="3">DUF4950 domain-containing protein</fullName>
    </recommendedName>
</protein>
<keyword evidence="2" id="KW-1133">Transmembrane helix</keyword>
<feature type="compositionally biased region" description="Low complexity" evidence="1">
    <location>
        <begin position="37"/>
        <end position="53"/>
    </location>
</feature>
<dbReference type="InterPro" id="IPR032539">
    <property type="entry name" value="DUF4950"/>
</dbReference>
<sequence>MRDKRDIIIVILIVVIFAGGGYFLGTQNKAKNASPHVSSTTSSMKTSVSSTTKQLESSTQTSIKESTKESQRTEPSLSQEEIAFNKMVSLQGKWGVPQSGSMFTIHEDGTWSTLPVGPGDVRVMDVKVDSYNAMTDTLYVSIDGEAAQIHIITKEHIIIDYNDGTPPTDYIYVS</sequence>
<evidence type="ECO:0000256" key="1">
    <source>
        <dbReference type="SAM" id="MobiDB-lite"/>
    </source>
</evidence>
<gene>
    <name evidence="4" type="ORF">BW731_11780</name>
</gene>